<gene>
    <name evidence="1" type="ORF">FHR84_001086</name>
</gene>
<dbReference type="AlphaFoldDB" id="A0A852YVM0"/>
<dbReference type="RefSeq" id="WP_179534243.1">
    <property type="nucleotide sequence ID" value="NZ_JACBYW010000001.1"/>
</dbReference>
<reference evidence="1 2" key="1">
    <citation type="submission" date="2020-07" db="EMBL/GenBank/DDBJ databases">
        <title>Genomic Encyclopedia of Type Strains, Phase III (KMG-III): the genomes of soil and plant-associated and newly described type strains.</title>
        <authorList>
            <person name="Whitman W."/>
        </authorList>
    </citation>
    <scope>NUCLEOTIDE SEQUENCE [LARGE SCALE GENOMIC DNA]</scope>
    <source>
        <strain evidence="1 2">CECT 8576</strain>
    </source>
</reference>
<sequence length="50" mass="5381">MLDALDHWKQKCAGAAPGSQQHSTCLTRTAPKIQIGHLEITRAVLQAGID</sequence>
<dbReference type="Proteomes" id="UP000548304">
    <property type="component" value="Unassembled WGS sequence"/>
</dbReference>
<keyword evidence="2" id="KW-1185">Reference proteome</keyword>
<evidence type="ECO:0000313" key="1">
    <source>
        <dbReference type="EMBL" id="NYH77772.1"/>
    </source>
</evidence>
<dbReference type="EMBL" id="JACBYW010000001">
    <property type="protein sequence ID" value="NYH77772.1"/>
    <property type="molecule type" value="Genomic_DNA"/>
</dbReference>
<organism evidence="1 2">
    <name type="scientific">Actinopolyspora biskrensis</name>
    <dbReference type="NCBI Taxonomy" id="1470178"/>
    <lineage>
        <taxon>Bacteria</taxon>
        <taxon>Bacillati</taxon>
        <taxon>Actinomycetota</taxon>
        <taxon>Actinomycetes</taxon>
        <taxon>Actinopolysporales</taxon>
        <taxon>Actinopolysporaceae</taxon>
        <taxon>Actinopolyspora</taxon>
    </lineage>
</organism>
<protein>
    <submittedName>
        <fullName evidence="1">Uncharacterized protein</fullName>
    </submittedName>
</protein>
<comment type="caution">
    <text evidence="1">The sequence shown here is derived from an EMBL/GenBank/DDBJ whole genome shotgun (WGS) entry which is preliminary data.</text>
</comment>
<accession>A0A852YVM0</accession>
<name>A0A852YVM0_9ACTN</name>
<evidence type="ECO:0000313" key="2">
    <source>
        <dbReference type="Proteomes" id="UP000548304"/>
    </source>
</evidence>
<proteinExistence type="predicted"/>